<evidence type="ECO:0000313" key="2">
    <source>
        <dbReference type="EMBL" id="MDR9850134.1"/>
    </source>
</evidence>
<gene>
    <name evidence="2" type="ORF">RI048_18020</name>
</gene>
<dbReference type="EMBL" id="JAVLSJ010000009">
    <property type="protein sequence ID" value="MDR9850134.1"/>
    <property type="molecule type" value="Genomic_DNA"/>
</dbReference>
<comment type="caution">
    <text evidence="2">The sequence shown here is derived from an EMBL/GenBank/DDBJ whole genome shotgun (WGS) entry which is preliminary data.</text>
</comment>
<dbReference type="Proteomes" id="UP001246576">
    <property type="component" value="Unassembled WGS sequence"/>
</dbReference>
<reference evidence="2" key="1">
    <citation type="submission" date="2023-09" db="EMBL/GenBank/DDBJ databases">
        <title>Description of first Herbaspirillum huttiense subsp. nephrolepsisexaltata and Herbaspirillum huttiense subsp. lycopersicon.</title>
        <authorList>
            <person name="Poudel M."/>
            <person name="Sharma A."/>
            <person name="Goss E."/>
            <person name="Tapia J.H."/>
            <person name="Harmon C.M."/>
            <person name="Jones J.B."/>
        </authorList>
    </citation>
    <scope>NUCLEOTIDE SEQUENCE</scope>
    <source>
        <strain evidence="2">SE1</strain>
    </source>
</reference>
<dbReference type="InterPro" id="IPR041290">
    <property type="entry name" value="Tli4_C"/>
</dbReference>
<name>A0ABU2EPN5_9BURK</name>
<dbReference type="RefSeq" id="WP_310840635.1">
    <property type="nucleotide sequence ID" value="NZ_JAVLSJ010000009.1"/>
</dbReference>
<evidence type="ECO:0000259" key="1">
    <source>
        <dbReference type="Pfam" id="PF18426"/>
    </source>
</evidence>
<keyword evidence="3" id="KW-1185">Reference proteome</keyword>
<feature type="domain" description="Tle cognate immunity protein 4 C-terminal" evidence="1">
    <location>
        <begin position="214"/>
        <end position="386"/>
    </location>
</feature>
<sequence>MTRLDLQLIAFGGRLPRAGSFRFSMRLCLFSVLSVTVFMMCHGAALASDETPWSRDCVGHLEISLPEKADVAATAFEQLFQARRTLYSEFEDGQVAAYSKYEYAGTMEVTRRLSADENRRFLSDIRKTSMRLKEDAEGYRKLNADAPEAEYEEYKLHTEDGLGMRRFKYLYAAKSMGLHAVSWGLNSPDDRIPEFVQFMNKLINAVELRDNFTVPSAPGICMPHVFIPNDGAEIYGHSIATTYRLKSYPDVTVLLEDTSARRPYPSQDPAKLTAVYKSNFFWTQDYRSYDSIKNLLTLRRYNTIDFAGQKGVESMVSMIRKDKVTQDYGYLVVTDGDPNAGTKKPELMLYVIRDAKNAEKRGMEPIGKEEFFKLAREIADSVKLRPSP</sequence>
<evidence type="ECO:0000313" key="3">
    <source>
        <dbReference type="Proteomes" id="UP001246576"/>
    </source>
</evidence>
<protein>
    <submittedName>
        <fullName evidence="2">T6SS immunity protein Tli4 family protein</fullName>
    </submittedName>
</protein>
<accession>A0ABU2EPN5</accession>
<organism evidence="2 3">
    <name type="scientific">Herbaspirillum huttiense subsp. lycopersici</name>
    <dbReference type="NCBI Taxonomy" id="3074428"/>
    <lineage>
        <taxon>Bacteria</taxon>
        <taxon>Pseudomonadati</taxon>
        <taxon>Pseudomonadota</taxon>
        <taxon>Betaproteobacteria</taxon>
        <taxon>Burkholderiales</taxon>
        <taxon>Oxalobacteraceae</taxon>
        <taxon>Herbaspirillum</taxon>
    </lineage>
</organism>
<dbReference type="Pfam" id="PF18426">
    <property type="entry name" value="Tli4_C"/>
    <property type="match status" value="1"/>
</dbReference>
<proteinExistence type="predicted"/>